<keyword evidence="2 7" id="KW-0812">Transmembrane</keyword>
<comment type="caution">
    <text evidence="10">The sequence shown here is derived from an EMBL/GenBank/DDBJ whole genome shotgun (WGS) entry which is preliminary data.</text>
</comment>
<evidence type="ECO:0000256" key="1">
    <source>
        <dbReference type="ARBA" id="ARBA00004651"/>
    </source>
</evidence>
<feature type="transmembrane region" description="Helical" evidence="7">
    <location>
        <begin position="71"/>
        <end position="89"/>
    </location>
</feature>
<dbReference type="SUPFAM" id="SSF90123">
    <property type="entry name" value="ABC transporter transmembrane region"/>
    <property type="match status" value="1"/>
</dbReference>
<evidence type="ECO:0000259" key="8">
    <source>
        <dbReference type="PROSITE" id="PS50893"/>
    </source>
</evidence>
<evidence type="ECO:0000256" key="7">
    <source>
        <dbReference type="SAM" id="Phobius"/>
    </source>
</evidence>
<protein>
    <submittedName>
        <fullName evidence="10">ABC transporter permease</fullName>
    </submittedName>
</protein>
<dbReference type="InterPro" id="IPR027417">
    <property type="entry name" value="P-loop_NTPase"/>
</dbReference>
<dbReference type="SMART" id="SM00382">
    <property type="entry name" value="AAA"/>
    <property type="match status" value="1"/>
</dbReference>
<keyword evidence="11" id="KW-1185">Reference proteome</keyword>
<dbReference type="EMBL" id="JSCE01000069">
    <property type="protein sequence ID" value="KHM52657.1"/>
    <property type="molecule type" value="Genomic_DNA"/>
</dbReference>
<dbReference type="AlphaFoldDB" id="A0A0B2K3F1"/>
<dbReference type="PROSITE" id="PS50893">
    <property type="entry name" value="ABC_TRANSPORTER_2"/>
    <property type="match status" value="1"/>
</dbReference>
<evidence type="ECO:0000256" key="2">
    <source>
        <dbReference type="ARBA" id="ARBA00022692"/>
    </source>
</evidence>
<dbReference type="Pfam" id="PF00005">
    <property type="entry name" value="ABC_tran"/>
    <property type="match status" value="1"/>
</dbReference>
<feature type="transmembrane region" description="Helical" evidence="7">
    <location>
        <begin position="16"/>
        <end position="41"/>
    </location>
</feature>
<dbReference type="PANTHER" id="PTHR24221:SF654">
    <property type="entry name" value="ATP-BINDING CASSETTE SUB-FAMILY B MEMBER 6"/>
    <property type="match status" value="1"/>
</dbReference>
<keyword evidence="6 7" id="KW-0472">Membrane</keyword>
<dbReference type="InterPro" id="IPR036640">
    <property type="entry name" value="ABC1_TM_sf"/>
</dbReference>
<feature type="domain" description="ABC transmembrane type-1" evidence="9">
    <location>
        <begin position="17"/>
        <end position="319"/>
    </location>
</feature>
<keyword evidence="4" id="KW-0067">ATP-binding</keyword>
<dbReference type="InterPro" id="IPR011527">
    <property type="entry name" value="ABC1_TM_dom"/>
</dbReference>
<reference evidence="10 11" key="1">
    <citation type="journal article" date="2013" name="PLoS ONE">
        <title>Identification and characterization of three novel lipases belonging to families II and V from Anaerovibrio lipolyticus 5ST.</title>
        <authorList>
            <person name="Prive F."/>
            <person name="Kaderbhai N.N."/>
            <person name="Girdwood S."/>
            <person name="Worgan H.J."/>
            <person name="Pinloche E."/>
            <person name="Scollan N.D."/>
            <person name="Huws S.A."/>
            <person name="Newbold C.J."/>
        </authorList>
    </citation>
    <scope>NUCLEOTIDE SEQUENCE [LARGE SCALE GENOMIC DNA]</scope>
    <source>
        <strain evidence="10 11">5S</strain>
    </source>
</reference>
<dbReference type="InterPro" id="IPR017871">
    <property type="entry name" value="ABC_transporter-like_CS"/>
</dbReference>
<dbReference type="PROSITE" id="PS00211">
    <property type="entry name" value="ABC_TRANSPORTER_1"/>
    <property type="match status" value="1"/>
</dbReference>
<dbReference type="InterPro" id="IPR039421">
    <property type="entry name" value="Type_1_exporter"/>
</dbReference>
<proteinExistence type="predicted"/>
<feature type="transmembrane region" description="Helical" evidence="7">
    <location>
        <begin position="288"/>
        <end position="304"/>
    </location>
</feature>
<dbReference type="InterPro" id="IPR003439">
    <property type="entry name" value="ABC_transporter-like_ATP-bd"/>
</dbReference>
<dbReference type="PANTHER" id="PTHR24221">
    <property type="entry name" value="ATP-BINDING CASSETTE SUB-FAMILY B"/>
    <property type="match status" value="1"/>
</dbReference>
<dbReference type="Gene3D" id="1.20.1560.10">
    <property type="entry name" value="ABC transporter type 1, transmembrane domain"/>
    <property type="match status" value="1"/>
</dbReference>
<gene>
    <name evidence="10" type="ORF">NZ47_03390</name>
</gene>
<dbReference type="GO" id="GO:0005524">
    <property type="term" value="F:ATP binding"/>
    <property type="evidence" value="ECO:0007669"/>
    <property type="project" value="UniProtKB-KW"/>
</dbReference>
<evidence type="ECO:0000256" key="5">
    <source>
        <dbReference type="ARBA" id="ARBA00022989"/>
    </source>
</evidence>
<evidence type="ECO:0000259" key="9">
    <source>
        <dbReference type="PROSITE" id="PS50929"/>
    </source>
</evidence>
<evidence type="ECO:0000313" key="11">
    <source>
        <dbReference type="Proteomes" id="UP000030993"/>
    </source>
</evidence>
<name>A0A0B2K3F1_9FIRM</name>
<organism evidence="10 11">
    <name type="scientific">Anaerovibrio lipolyticus</name>
    <dbReference type="NCBI Taxonomy" id="82374"/>
    <lineage>
        <taxon>Bacteria</taxon>
        <taxon>Bacillati</taxon>
        <taxon>Bacillota</taxon>
        <taxon>Negativicutes</taxon>
        <taxon>Selenomonadales</taxon>
        <taxon>Selenomonadaceae</taxon>
        <taxon>Anaerovibrio</taxon>
    </lineage>
</organism>
<keyword evidence="3" id="KW-0547">Nucleotide-binding</keyword>
<evidence type="ECO:0000313" key="10">
    <source>
        <dbReference type="EMBL" id="KHM52657.1"/>
    </source>
</evidence>
<feature type="transmembrane region" description="Helical" evidence="7">
    <location>
        <begin position="262"/>
        <end position="282"/>
    </location>
</feature>
<evidence type="ECO:0000256" key="6">
    <source>
        <dbReference type="ARBA" id="ARBA00023136"/>
    </source>
</evidence>
<feature type="transmembrane region" description="Helical" evidence="7">
    <location>
        <begin position="147"/>
        <end position="168"/>
    </location>
</feature>
<feature type="domain" description="ABC transporter" evidence="8">
    <location>
        <begin position="360"/>
        <end position="577"/>
    </location>
</feature>
<dbReference type="GO" id="GO:0005886">
    <property type="term" value="C:plasma membrane"/>
    <property type="evidence" value="ECO:0007669"/>
    <property type="project" value="UniProtKB-SubCell"/>
</dbReference>
<dbReference type="GO" id="GO:0016887">
    <property type="term" value="F:ATP hydrolysis activity"/>
    <property type="evidence" value="ECO:0007669"/>
    <property type="project" value="InterPro"/>
</dbReference>
<feature type="transmembrane region" description="Helical" evidence="7">
    <location>
        <begin position="174"/>
        <end position="194"/>
    </location>
</feature>
<dbReference type="CDD" id="cd03228">
    <property type="entry name" value="ABCC_MRP_Like"/>
    <property type="match status" value="1"/>
</dbReference>
<dbReference type="Proteomes" id="UP000030993">
    <property type="component" value="Unassembled WGS sequence"/>
</dbReference>
<dbReference type="GO" id="GO:0034040">
    <property type="term" value="F:ATPase-coupled lipid transmembrane transporter activity"/>
    <property type="evidence" value="ECO:0007669"/>
    <property type="project" value="TreeGrafter"/>
</dbReference>
<keyword evidence="5 7" id="KW-1133">Transmembrane helix</keyword>
<dbReference type="SUPFAM" id="SSF52540">
    <property type="entry name" value="P-loop containing nucleoside triphosphate hydrolases"/>
    <property type="match status" value="1"/>
</dbReference>
<evidence type="ECO:0000256" key="4">
    <source>
        <dbReference type="ARBA" id="ARBA00022840"/>
    </source>
</evidence>
<dbReference type="STRING" id="82374.NZ47_03390"/>
<sequence>MANFFVFSLFRQKKEFVLIFTIMFVGAVLEAVGIGAILPLISLMGQPNYMLENPDISTIIKNVGVASHEEMIIFCVGLLMLFYLLKNLYISWGMVIQRRYAKNIQCFYAKEIFTTYLAKPYDFHLNTNSANILRDVCYGATNLFNNILMPIFGLASELITALVIWIMLLTVDVVTATIVALIMGLIIVSIIRSFRKKIVQQGRIQNDASVGYLKWINQGLGSIKETKILGKERFFLSNYVNSYRKYAEATQRYLFLLDIPRVIIEMVVVIGLLLLIVFKIILGEHPADIIPILGVLAMAAFRLMPSANRIVSYYNTIKNQMPFFYEIHDVLIEIKERLVVGNAEVLPEHNVNKLPFEKYLRVDNVSFRYMDSGNLILDKVSFDIIKGGFVGIIGPSGAGKTTFVDILLGLLRPTEGKILCDGQDINDDIMAWQANLAYVPQDIYLTDGTIRENIALGEKYDDIDDELLNDVLDMSELSDYIKSLPDGLDTLVGERGAKISGGQRQRIGIARALYQKPKVLILDEATSALDNETEKAITDTILKFKGKITIIAIAHRVSTLEACDYKVKLENGKAEIIK</sequence>
<dbReference type="InterPro" id="IPR003593">
    <property type="entry name" value="AAA+_ATPase"/>
</dbReference>
<dbReference type="Gene3D" id="3.40.50.300">
    <property type="entry name" value="P-loop containing nucleotide triphosphate hydrolases"/>
    <property type="match status" value="1"/>
</dbReference>
<evidence type="ECO:0000256" key="3">
    <source>
        <dbReference type="ARBA" id="ARBA00022741"/>
    </source>
</evidence>
<accession>A0A0B2K3F1</accession>
<dbReference type="PROSITE" id="PS50929">
    <property type="entry name" value="ABC_TM1F"/>
    <property type="match status" value="1"/>
</dbReference>
<dbReference type="GO" id="GO:0140359">
    <property type="term" value="F:ABC-type transporter activity"/>
    <property type="evidence" value="ECO:0007669"/>
    <property type="project" value="InterPro"/>
</dbReference>
<comment type="subcellular location">
    <subcellularLocation>
        <location evidence="1">Cell membrane</location>
        <topology evidence="1">Multi-pass membrane protein</topology>
    </subcellularLocation>
</comment>